<dbReference type="CDD" id="cd03811">
    <property type="entry name" value="GT4_GT28_WabH-like"/>
    <property type="match status" value="1"/>
</dbReference>
<keyword evidence="2 5" id="KW-0808">Transferase</keyword>
<keyword evidence="6" id="KW-1185">Reference proteome</keyword>
<evidence type="ECO:0000256" key="2">
    <source>
        <dbReference type="ARBA" id="ARBA00022679"/>
    </source>
</evidence>
<evidence type="ECO:0000259" key="3">
    <source>
        <dbReference type="Pfam" id="PF00534"/>
    </source>
</evidence>
<evidence type="ECO:0000256" key="1">
    <source>
        <dbReference type="ARBA" id="ARBA00022676"/>
    </source>
</evidence>
<dbReference type="PANTHER" id="PTHR12526:SF510">
    <property type="entry name" value="D-INOSITOL 3-PHOSPHATE GLYCOSYLTRANSFERASE"/>
    <property type="match status" value="1"/>
</dbReference>
<reference evidence="5 6" key="1">
    <citation type="submission" date="2024-05" db="EMBL/GenBank/DDBJ databases">
        <authorList>
            <person name="Liu Q."/>
            <person name="Xin Y.-H."/>
        </authorList>
    </citation>
    <scope>NUCLEOTIDE SEQUENCE [LARGE SCALE GENOMIC DNA]</scope>
    <source>
        <strain evidence="5 6">CGMCC 1.15349</strain>
    </source>
</reference>
<dbReference type="InterPro" id="IPR028098">
    <property type="entry name" value="Glyco_trans_4-like_N"/>
</dbReference>
<dbReference type="Pfam" id="PF00534">
    <property type="entry name" value="Glycos_transf_1"/>
    <property type="match status" value="1"/>
</dbReference>
<organism evidence="5 6">
    <name type="scientific">Sphingomonas qilianensis</name>
    <dbReference type="NCBI Taxonomy" id="1736690"/>
    <lineage>
        <taxon>Bacteria</taxon>
        <taxon>Pseudomonadati</taxon>
        <taxon>Pseudomonadota</taxon>
        <taxon>Alphaproteobacteria</taxon>
        <taxon>Sphingomonadales</taxon>
        <taxon>Sphingomonadaceae</taxon>
        <taxon>Sphingomonas</taxon>
    </lineage>
</organism>
<dbReference type="RefSeq" id="WP_380807584.1">
    <property type="nucleotide sequence ID" value="NZ_JBHRXL010000001.1"/>
</dbReference>
<proteinExistence type="predicted"/>
<keyword evidence="1 5" id="KW-0328">Glycosyltransferase</keyword>
<dbReference type="SUPFAM" id="SSF53756">
    <property type="entry name" value="UDP-Glycosyltransferase/glycogen phosphorylase"/>
    <property type="match status" value="1"/>
</dbReference>
<comment type="caution">
    <text evidence="5">The sequence shown here is derived from an EMBL/GenBank/DDBJ whole genome shotgun (WGS) entry which is preliminary data.</text>
</comment>
<dbReference type="Proteomes" id="UP001404104">
    <property type="component" value="Unassembled WGS sequence"/>
</dbReference>
<accession>A0ABU9XVS9</accession>
<dbReference type="InterPro" id="IPR001296">
    <property type="entry name" value="Glyco_trans_1"/>
</dbReference>
<dbReference type="Gene3D" id="3.40.50.2000">
    <property type="entry name" value="Glycogen Phosphorylase B"/>
    <property type="match status" value="2"/>
</dbReference>
<dbReference type="EC" id="2.4.-.-" evidence="5"/>
<evidence type="ECO:0000259" key="4">
    <source>
        <dbReference type="Pfam" id="PF13439"/>
    </source>
</evidence>
<protein>
    <submittedName>
        <fullName evidence="5">Glycosyltransferase</fullName>
        <ecNumber evidence="5">2.4.-.-</ecNumber>
    </submittedName>
</protein>
<dbReference type="EMBL" id="JBDIMF010000007">
    <property type="protein sequence ID" value="MEN2787658.1"/>
    <property type="molecule type" value="Genomic_DNA"/>
</dbReference>
<feature type="domain" description="Glycosyltransferase subfamily 4-like N-terminal" evidence="4">
    <location>
        <begin position="19"/>
        <end position="174"/>
    </location>
</feature>
<evidence type="ECO:0000313" key="5">
    <source>
        <dbReference type="EMBL" id="MEN2787658.1"/>
    </source>
</evidence>
<dbReference type="PANTHER" id="PTHR12526">
    <property type="entry name" value="GLYCOSYLTRANSFERASE"/>
    <property type="match status" value="1"/>
</dbReference>
<gene>
    <name evidence="5" type="ORF">ABC969_14670</name>
</gene>
<dbReference type="GO" id="GO:0016757">
    <property type="term" value="F:glycosyltransferase activity"/>
    <property type="evidence" value="ECO:0007669"/>
    <property type="project" value="UniProtKB-KW"/>
</dbReference>
<dbReference type="Pfam" id="PF13439">
    <property type="entry name" value="Glyco_transf_4"/>
    <property type="match status" value="1"/>
</dbReference>
<sequence>MMDAAAHHILSYAESWRGGGVERAQLRLARGWIAAGRRVTLVVGDDRGPLAREVPAGADIIVLGGRGMARLSAALPAIVRAHAPDIVFCPGNHYTGAAAWLRWRLGAACPPIVAKVSNALERPDHAIPIAAGYRAWLRRHPRFLARIVAMTPAMADEAARTMQLPRGDIAVIANPPARPIPGATLPALPPGRFLLGVGRLVPQKRWDRLIAALPRLADPRITLVILGEGAARAALEAQIATLGLNGRVFLPGHADDPLPVIARAAALALVSDFEGVPGVLREALSLGIPVIATESSVAVREIVTSPALGSVVPRGDDHAVIAALDHWLAPGRARPVPVPMPGATAAADYLALFDAACAPGG</sequence>
<name>A0ABU9XVS9_9SPHN</name>
<evidence type="ECO:0000313" key="6">
    <source>
        <dbReference type="Proteomes" id="UP001404104"/>
    </source>
</evidence>
<feature type="domain" description="Glycosyl transferase family 1" evidence="3">
    <location>
        <begin position="192"/>
        <end position="329"/>
    </location>
</feature>